<dbReference type="AlphaFoldDB" id="A0A4P7ND46"/>
<organism evidence="1 2">
    <name type="scientific">Pyricularia oryzae</name>
    <name type="common">Rice blast fungus</name>
    <name type="synonym">Magnaporthe oryzae</name>
    <dbReference type="NCBI Taxonomy" id="318829"/>
    <lineage>
        <taxon>Eukaryota</taxon>
        <taxon>Fungi</taxon>
        <taxon>Dikarya</taxon>
        <taxon>Ascomycota</taxon>
        <taxon>Pezizomycotina</taxon>
        <taxon>Sordariomycetes</taxon>
        <taxon>Sordariomycetidae</taxon>
        <taxon>Magnaporthales</taxon>
        <taxon>Pyriculariaceae</taxon>
        <taxon>Pyricularia</taxon>
    </lineage>
</organism>
<reference evidence="1 2" key="1">
    <citation type="journal article" date="2019" name="Mol. Biol. Evol.">
        <title>Blast fungal genomes show frequent chromosomal changes, gene gains and losses, and effector gene turnover.</title>
        <authorList>
            <person name="Gomez Luciano L.B."/>
            <person name="Jason Tsai I."/>
            <person name="Chuma I."/>
            <person name="Tosa Y."/>
            <person name="Chen Y.H."/>
            <person name="Li J.Y."/>
            <person name="Li M.Y."/>
            <person name="Jade Lu M.Y."/>
            <person name="Nakayashiki H."/>
            <person name="Li W.H."/>
        </authorList>
    </citation>
    <scope>NUCLEOTIDE SEQUENCE [LARGE SCALE GENOMIC DNA]</scope>
    <source>
        <strain evidence="1">MZ5-1-6</strain>
    </source>
</reference>
<accession>A0A4P7ND46</accession>
<dbReference type="Proteomes" id="UP000294847">
    <property type="component" value="Chromosome 3"/>
</dbReference>
<gene>
    <name evidence="1" type="ORF">PoMZ_03738</name>
</gene>
<proteinExistence type="predicted"/>
<evidence type="ECO:0000313" key="2">
    <source>
        <dbReference type="Proteomes" id="UP000294847"/>
    </source>
</evidence>
<evidence type="ECO:0000313" key="1">
    <source>
        <dbReference type="EMBL" id="QBZ58780.1"/>
    </source>
</evidence>
<dbReference type="EMBL" id="CP034206">
    <property type="protein sequence ID" value="QBZ58780.1"/>
    <property type="molecule type" value="Genomic_DNA"/>
</dbReference>
<protein>
    <submittedName>
        <fullName evidence="1">Uncharacterized protein</fullName>
    </submittedName>
</protein>
<name>A0A4P7ND46_PYROR</name>
<sequence>MDLAVAISPCLKGSPTAEVAEPNPFRVFPPILYPELGMWCLDRKVGAVVNPSREVESHAIGSLAVLAAAIAVGSTRRCAMSSFGSKTTQQDGLATDLPQHRRLRGQVPARGPFSAIRPGPTALPLSPARSLPDKVVDGLVKGMTTFSRFAIRGVVVVDGYEHCLGEAGLDHKGPDLGHDGGEGQRPAKRAEGHAAVVAKKLAIAPAAQPQVESAHAREQLLRHGLCLRLDVDDLGPGARVVGAGNAELVDWSVVWYAIHPRVGFPMGFP</sequence>